<feature type="region of interest" description="Disordered" evidence="1">
    <location>
        <begin position="317"/>
        <end position="367"/>
    </location>
</feature>
<accession>A0A7U2I2A8</accession>
<sequence length="393" mass="44776">MLNFFGATFFGQPAASRRVSLGSSLPTNGFDVYIGRLPRSRVVHISQAALRGAPALRENVTEGSTITNTDYIVFEIAMEDIEQSGFLGKMRPVAPNPFEKLTGSSDMMLKLAKAWHLGHMLALPQMQNKLIDTFSACYRQFLETRMRMPLSPEPFEYLRDHLGYYTLCEKFLILFYAGLARHGGEFRSEELEQLPKDIAEELQYQRAYLMRRTIANDQIAQGNVEFKVIHYDKTLRSTLHVLPPSARSFPRPNTAPSSRPDFQRSTSSMSTVLRAAPPQPLVNGPRHRTRLSLPALPAPVRQLDRAMERTLQLDLTLKIETEPRPRPRSTSISTTLDRTPFQRRSPGQQRRQSRIEAEADSSDDESVYDLFAPHFRWRSDSHQRNGGEPKEKT</sequence>
<dbReference type="OMA" id="LAKAWHL"/>
<dbReference type="EMBL" id="CP069029">
    <property type="protein sequence ID" value="QRC97201.1"/>
    <property type="molecule type" value="Genomic_DNA"/>
</dbReference>
<dbReference type="OrthoDB" id="3794105at2759"/>
<evidence type="ECO:0000313" key="3">
    <source>
        <dbReference type="Proteomes" id="UP000663193"/>
    </source>
</evidence>
<gene>
    <name evidence="2" type="ORF">JI435_139260</name>
</gene>
<reference evidence="3" key="1">
    <citation type="journal article" date="2021" name="BMC Genomics">
        <title>Chromosome-level genome assembly and manually-curated proteome of model necrotroph Parastagonospora nodorum Sn15 reveals a genome-wide trove of candidate effector homologs, and redundancy of virulence-related functions within an accessory chromosome.</title>
        <authorList>
            <person name="Bertazzoni S."/>
            <person name="Jones D.A.B."/>
            <person name="Phan H.T."/>
            <person name="Tan K.-C."/>
            <person name="Hane J.K."/>
        </authorList>
    </citation>
    <scope>NUCLEOTIDE SEQUENCE [LARGE SCALE GENOMIC DNA]</scope>
    <source>
        <strain evidence="3">SN15 / ATCC MYA-4574 / FGSC 10173)</strain>
    </source>
</reference>
<evidence type="ECO:0000313" key="2">
    <source>
        <dbReference type="EMBL" id="QRC97201.1"/>
    </source>
</evidence>
<feature type="compositionally biased region" description="Polar residues" evidence="1">
    <location>
        <begin position="328"/>
        <end position="337"/>
    </location>
</feature>
<protein>
    <submittedName>
        <fullName evidence="2">Uncharacterized protein</fullName>
    </submittedName>
</protein>
<dbReference type="AlphaFoldDB" id="A0A7U2I2A8"/>
<name>A0A7U2I2A8_PHANO</name>
<feature type="compositionally biased region" description="Acidic residues" evidence="1">
    <location>
        <begin position="358"/>
        <end position="367"/>
    </location>
</feature>
<evidence type="ECO:0000256" key="1">
    <source>
        <dbReference type="SAM" id="MobiDB-lite"/>
    </source>
</evidence>
<dbReference type="VEuPathDB" id="FungiDB:JI435_139260"/>
<proteinExistence type="predicted"/>
<dbReference type="Proteomes" id="UP000663193">
    <property type="component" value="Chromosome 7"/>
</dbReference>
<feature type="region of interest" description="Disordered" evidence="1">
    <location>
        <begin position="243"/>
        <end position="290"/>
    </location>
</feature>
<organism evidence="2 3">
    <name type="scientific">Phaeosphaeria nodorum (strain SN15 / ATCC MYA-4574 / FGSC 10173)</name>
    <name type="common">Glume blotch fungus</name>
    <name type="synonym">Parastagonospora nodorum</name>
    <dbReference type="NCBI Taxonomy" id="321614"/>
    <lineage>
        <taxon>Eukaryota</taxon>
        <taxon>Fungi</taxon>
        <taxon>Dikarya</taxon>
        <taxon>Ascomycota</taxon>
        <taxon>Pezizomycotina</taxon>
        <taxon>Dothideomycetes</taxon>
        <taxon>Pleosporomycetidae</taxon>
        <taxon>Pleosporales</taxon>
        <taxon>Pleosporineae</taxon>
        <taxon>Phaeosphaeriaceae</taxon>
        <taxon>Parastagonospora</taxon>
    </lineage>
</organism>
<keyword evidence="3" id="KW-1185">Reference proteome</keyword>